<proteinExistence type="predicted"/>
<sequence>MALTHTLLPTAAPALTSAITASSPPSFFIKIAAEQRGGAACCDFWVGAGVQQGSDGGRRATERCTVQERVAAAISLVHTNPRSQYVCHHLRATGAAYQIDDKRGSGSKIATSPSWLSVNAWIGTSISECTDAASTVVAVSNGEWRIVFDVSRIQVGASRKQQFDDLDAYLLIHELGFGISLGVAADNLALLPEHAWFRYHMHRASTVDIPCIDIYSKPQQQPHPRQISAFYCVM</sequence>
<dbReference type="Proteomes" id="UP000027195">
    <property type="component" value="Unassembled WGS sequence"/>
</dbReference>
<dbReference type="HOGENOM" id="CLU_1184854_0_0_1"/>
<evidence type="ECO:0000313" key="1">
    <source>
        <dbReference type="EMBL" id="KDQ18469.1"/>
    </source>
</evidence>
<dbReference type="EMBL" id="KL198021">
    <property type="protein sequence ID" value="KDQ18469.1"/>
    <property type="molecule type" value="Genomic_DNA"/>
</dbReference>
<reference evidence="2" key="1">
    <citation type="journal article" date="2014" name="Proc. Natl. Acad. Sci. U.S.A.">
        <title>Extensive sampling of basidiomycete genomes demonstrates inadequacy of the white-rot/brown-rot paradigm for wood decay fungi.</title>
        <authorList>
            <person name="Riley R."/>
            <person name="Salamov A.A."/>
            <person name="Brown D.W."/>
            <person name="Nagy L.G."/>
            <person name="Floudas D."/>
            <person name="Held B.W."/>
            <person name="Levasseur A."/>
            <person name="Lombard V."/>
            <person name="Morin E."/>
            <person name="Otillar R."/>
            <person name="Lindquist E.A."/>
            <person name="Sun H."/>
            <person name="LaButti K.M."/>
            <person name="Schmutz J."/>
            <person name="Jabbour D."/>
            <person name="Luo H."/>
            <person name="Baker S.E."/>
            <person name="Pisabarro A.G."/>
            <person name="Walton J.D."/>
            <person name="Blanchette R.A."/>
            <person name="Henrissat B."/>
            <person name="Martin F."/>
            <person name="Cullen D."/>
            <person name="Hibbett D.S."/>
            <person name="Grigoriev I.V."/>
        </authorList>
    </citation>
    <scope>NUCLEOTIDE SEQUENCE [LARGE SCALE GENOMIC DNA]</scope>
    <source>
        <strain evidence="2">FD-172 SS1</strain>
    </source>
</reference>
<protein>
    <submittedName>
        <fullName evidence="1">Uncharacterized protein</fullName>
    </submittedName>
</protein>
<keyword evidence="2" id="KW-1185">Reference proteome</keyword>
<accession>A0A067MS93</accession>
<gene>
    <name evidence="1" type="ORF">BOTBODRAFT_28845</name>
</gene>
<dbReference type="AlphaFoldDB" id="A0A067MS93"/>
<dbReference type="InParanoid" id="A0A067MS93"/>
<evidence type="ECO:0000313" key="2">
    <source>
        <dbReference type="Proteomes" id="UP000027195"/>
    </source>
</evidence>
<organism evidence="1 2">
    <name type="scientific">Botryobasidium botryosum (strain FD-172 SS1)</name>
    <dbReference type="NCBI Taxonomy" id="930990"/>
    <lineage>
        <taxon>Eukaryota</taxon>
        <taxon>Fungi</taxon>
        <taxon>Dikarya</taxon>
        <taxon>Basidiomycota</taxon>
        <taxon>Agaricomycotina</taxon>
        <taxon>Agaricomycetes</taxon>
        <taxon>Cantharellales</taxon>
        <taxon>Botryobasidiaceae</taxon>
        <taxon>Botryobasidium</taxon>
    </lineage>
</organism>
<name>A0A067MS93_BOTB1</name>